<proteinExistence type="predicted"/>
<sequence>MSLIIQSKNGKSASIPPDREALSLMTKLKLDRFKLQKLKFEEEYNRIITQKHDSTLTLLDKVRMLGESIKTLFGEEGKERYLINFDSLLSVSKANTSTSNNLLENFYHQLMRIISCGKKRSEYNYLFGLIMSQWLSEQKDEFASVEVNTTNESLLTNEQLQKIIFDRSQLNLDQWRNFLQTKLFAFFENDSKLKTAFDEFKLVTENYGKTLLTQKVSSTAVRRAIDSHINSSALDTYRKRLLIKMRSDENAINEFASSLTLMISDLKDWKWPVEGVRGIFRRNLVGKYRCYYEEDFLTAIFLEHLGLQWSYHFKRELKTLFAALTKKSRNNCSSKSIQYKRLIMQEEEYWMASLPDEFDAKTGAAAYENKDERDLKSKLFFLINTEIQLHQVLHPDASFTVVSADLEWFGPSVSHEIVQIFLQYCGMSQIWLDFFDRFLKQPVYYKPGEAIRQRQRGVPISHALSHLFSELLLFGLDLYIYQNTEIFNYRLHDDFWLFHSQFTKMEQAWILMNEYLQLTGLKFNEEKCGSIQIHPFNVTTSHQSDLSTKAILPQKDVKWGLLTLQSSGRFVIDRQALIPFLDKMKVRLTKASTIFEWIEIYNQYIAFFMRNFGKCANILGTYHVEQMIETFQFLHGYVFAETKGNALTVLTSRILQQFPAHLTEEICEAWCYWPLTQGGLGLKNIYLTLNGYQQWLLTEKITTFNHLPARDVEDYAHIVEKYNQTKKGDRRKYLKEYLHDDGTLISFDEYIKDRETIFSHWTDVYKNMLTITPTSLPQMTNHLKDRIDIVQNEETDMSFHQPRRQKSDSNSYIEWLICYYGEQIESTFNKLNFIDSDNLPTGLIMLMKTSKIDWNKEKKGDH</sequence>
<dbReference type="EMBL" id="CAJNOO010005851">
    <property type="protein sequence ID" value="CAF1432365.1"/>
    <property type="molecule type" value="Genomic_DNA"/>
</dbReference>
<dbReference type="EMBL" id="CAJOBE010006330">
    <property type="protein sequence ID" value="CAF4003745.1"/>
    <property type="molecule type" value="Genomic_DNA"/>
</dbReference>
<dbReference type="EMBL" id="CAJNOU010006173">
    <property type="protein sequence ID" value="CAF1498504.1"/>
    <property type="molecule type" value="Genomic_DNA"/>
</dbReference>
<evidence type="ECO:0000313" key="1">
    <source>
        <dbReference type="EMBL" id="CAF1432365.1"/>
    </source>
</evidence>
<comment type="caution">
    <text evidence="3">The sequence shown here is derived from an EMBL/GenBank/DDBJ whole genome shotgun (WGS) entry which is preliminary data.</text>
</comment>
<name>A0A818HFK4_9BILA</name>
<protein>
    <recommendedName>
        <fullName evidence="6">Reverse transcriptase domain-containing protein</fullName>
    </recommendedName>
</protein>
<evidence type="ECO:0008006" key="6">
    <source>
        <dbReference type="Google" id="ProtNLM"/>
    </source>
</evidence>
<dbReference type="Proteomes" id="UP000663874">
    <property type="component" value="Unassembled WGS sequence"/>
</dbReference>
<dbReference type="AlphaFoldDB" id="A0A818HFK4"/>
<reference evidence="3" key="1">
    <citation type="submission" date="2021-02" db="EMBL/GenBank/DDBJ databases">
        <authorList>
            <person name="Nowell W R."/>
        </authorList>
    </citation>
    <scope>NUCLEOTIDE SEQUENCE</scope>
</reference>
<dbReference type="OrthoDB" id="9984239at2759"/>
<evidence type="ECO:0000313" key="5">
    <source>
        <dbReference type="Proteomes" id="UP000663823"/>
    </source>
</evidence>
<dbReference type="PANTHER" id="PTHR37015">
    <property type="entry name" value="REVERSE TRANSCRIPTASE DOMAIN-CONTAINING PROTEIN"/>
    <property type="match status" value="1"/>
</dbReference>
<evidence type="ECO:0000313" key="4">
    <source>
        <dbReference type="EMBL" id="CAF4003745.1"/>
    </source>
</evidence>
<dbReference type="Proteomes" id="UP000663882">
    <property type="component" value="Unassembled WGS sequence"/>
</dbReference>
<dbReference type="Proteomes" id="UP000663889">
    <property type="component" value="Unassembled WGS sequence"/>
</dbReference>
<dbReference type="PANTHER" id="PTHR37015:SF2">
    <property type="entry name" value="REVERSE TRANSCRIPTASE DOMAIN-CONTAINING PROTEIN"/>
    <property type="match status" value="1"/>
</dbReference>
<gene>
    <name evidence="4" type="ORF">FNK824_LOCUS26094</name>
    <name evidence="3" type="ORF">OTI717_LOCUS1953</name>
    <name evidence="1" type="ORF">RFH988_LOCUS35996</name>
    <name evidence="2" type="ORF">SEV965_LOCUS35947</name>
</gene>
<dbReference type="Proteomes" id="UP000663823">
    <property type="component" value="Unassembled WGS sequence"/>
</dbReference>
<evidence type="ECO:0000313" key="2">
    <source>
        <dbReference type="EMBL" id="CAF1498504.1"/>
    </source>
</evidence>
<dbReference type="EMBL" id="CAJOAX010000089">
    <property type="protein sequence ID" value="CAF3505455.1"/>
    <property type="molecule type" value="Genomic_DNA"/>
</dbReference>
<accession>A0A818HFK4</accession>
<evidence type="ECO:0000313" key="3">
    <source>
        <dbReference type="EMBL" id="CAF3505455.1"/>
    </source>
</evidence>
<organism evidence="3 5">
    <name type="scientific">Rotaria sordida</name>
    <dbReference type="NCBI Taxonomy" id="392033"/>
    <lineage>
        <taxon>Eukaryota</taxon>
        <taxon>Metazoa</taxon>
        <taxon>Spiralia</taxon>
        <taxon>Gnathifera</taxon>
        <taxon>Rotifera</taxon>
        <taxon>Eurotatoria</taxon>
        <taxon>Bdelloidea</taxon>
        <taxon>Philodinida</taxon>
        <taxon>Philodinidae</taxon>
        <taxon>Rotaria</taxon>
    </lineage>
</organism>